<feature type="transmembrane region" description="Helical" evidence="7">
    <location>
        <begin position="377"/>
        <end position="397"/>
    </location>
</feature>
<feature type="transmembrane region" description="Helical" evidence="7">
    <location>
        <begin position="217"/>
        <end position="236"/>
    </location>
</feature>
<evidence type="ECO:0000256" key="6">
    <source>
        <dbReference type="ARBA" id="ARBA00023136"/>
    </source>
</evidence>
<protein>
    <recommendedName>
        <fullName evidence="7">Divalent metal cation transporter MntH</fullName>
    </recommendedName>
</protein>
<dbReference type="NCBIfam" id="TIGR01197">
    <property type="entry name" value="nramp"/>
    <property type="match status" value="1"/>
</dbReference>
<dbReference type="InterPro" id="IPR001046">
    <property type="entry name" value="NRAMP_fam"/>
</dbReference>
<comment type="function">
    <text evidence="7">H(+)-stimulated, divalent metal cation uptake system.</text>
</comment>
<dbReference type="HAMAP" id="MF_00221">
    <property type="entry name" value="NRAMP"/>
    <property type="match status" value="1"/>
</dbReference>
<feature type="transmembrane region" description="Helical" evidence="7">
    <location>
        <begin position="306"/>
        <end position="332"/>
    </location>
</feature>
<dbReference type="AlphaFoldDB" id="A0A0B6RPR0"/>
<dbReference type="RefSeq" id="WP_042624072.1">
    <property type="nucleotide sequence ID" value="NZ_CP002580.1"/>
</dbReference>
<dbReference type="NCBIfam" id="NF037982">
    <property type="entry name" value="Nramp_1"/>
    <property type="match status" value="1"/>
</dbReference>
<feature type="transmembrane region" description="Helical" evidence="7">
    <location>
        <begin position="409"/>
        <end position="432"/>
    </location>
</feature>
<keyword evidence="7" id="KW-0406">Ion transport</keyword>
<feature type="transmembrane region" description="Helical" evidence="7">
    <location>
        <begin position="138"/>
        <end position="164"/>
    </location>
</feature>
<accession>A0A0B6RPR0</accession>
<comment type="subcellular location">
    <subcellularLocation>
        <location evidence="7">Cell membrane</location>
        <topology evidence="7">Multi-pass membrane protein</topology>
    </subcellularLocation>
    <subcellularLocation>
        <location evidence="1">Membrane</location>
        <topology evidence="1">Multi-pass membrane protein</topology>
    </subcellularLocation>
</comment>
<evidence type="ECO:0000313" key="9">
    <source>
        <dbReference type="Proteomes" id="UP000031838"/>
    </source>
</evidence>
<evidence type="ECO:0000256" key="5">
    <source>
        <dbReference type="ARBA" id="ARBA00022989"/>
    </source>
</evidence>
<keyword evidence="5 7" id="KW-1133">Transmembrane helix</keyword>
<dbReference type="PANTHER" id="PTHR11706">
    <property type="entry name" value="SOLUTE CARRIER PROTEIN FAMILY 11 MEMBER"/>
    <property type="match status" value="1"/>
</dbReference>
<evidence type="ECO:0000313" key="8">
    <source>
        <dbReference type="EMBL" id="AJK45323.1"/>
    </source>
</evidence>
<feature type="transmembrane region" description="Helical" evidence="7">
    <location>
        <begin position="113"/>
        <end position="132"/>
    </location>
</feature>
<keyword evidence="7" id="KW-1003">Cell membrane</keyword>
<dbReference type="PANTHER" id="PTHR11706:SF33">
    <property type="entry name" value="NATURAL RESISTANCE-ASSOCIATED MACROPHAGE PROTEIN 2"/>
    <property type="match status" value="1"/>
</dbReference>
<keyword evidence="4 7" id="KW-0769">Symport</keyword>
<proteinExistence type="inferred from homology"/>
<evidence type="ECO:0000256" key="7">
    <source>
        <dbReference type="HAMAP-Rule" id="MF_00221"/>
    </source>
</evidence>
<dbReference type="KEGG" id="bgp:BGL_1c07890"/>
<name>A0A0B6RPR0_BURPL</name>
<dbReference type="EMBL" id="CP002580">
    <property type="protein sequence ID" value="AJK45323.1"/>
    <property type="molecule type" value="Genomic_DNA"/>
</dbReference>
<dbReference type="HOGENOM" id="CLU_020088_2_0_4"/>
<dbReference type="NCBIfam" id="NF001923">
    <property type="entry name" value="PRK00701.1"/>
    <property type="match status" value="1"/>
</dbReference>
<sequence length="434" mass="45960">MLMAIKRTAGYALSGAATTDTVTAMREVLDNRRRGARALLSFAGPAVIASVGYMDPGNFATNIQAGSTYGYELLWVVLLSSLVAMLFQAMSAKLGIVTGRSLAEVCRDEFPKPLVIGMWIGSEIAAMATDLAEFMGAAMGIALLFHLAIGWGLAITGVVTVGILSLDKRGFRPLEIVIAALITVIGLSYLCELVIAPPDWHAAIFHTFVPHLHGNDALMLAVGIVGATIMPHTIYLHSGLTQNRAPARNDYQRRRLVRFSNREVMIALGFAGFVNLAMVAMSASVFRKHAPGISDITAAYHTLTPVLGAGAAALFLVSLLASGISSSVVGTMAGQSIMQGFVGFRTPVMVRRLVTMVPAVIVCLTCNPMRAMIDSQIMLSLILPVPLVALVVLSSRRSVMGRFAAGRKLLVAAGVATGVIVVLNAMLIWQAVVA</sequence>
<organism evidence="8 9">
    <name type="scientific">Burkholderia plantarii</name>
    <dbReference type="NCBI Taxonomy" id="41899"/>
    <lineage>
        <taxon>Bacteria</taxon>
        <taxon>Pseudomonadati</taxon>
        <taxon>Pseudomonadota</taxon>
        <taxon>Betaproteobacteria</taxon>
        <taxon>Burkholderiales</taxon>
        <taxon>Burkholderiaceae</taxon>
        <taxon>Burkholderia</taxon>
    </lineage>
</organism>
<keyword evidence="9" id="KW-1185">Reference proteome</keyword>
<dbReference type="GO" id="GO:0005384">
    <property type="term" value="F:manganese ion transmembrane transporter activity"/>
    <property type="evidence" value="ECO:0007669"/>
    <property type="project" value="TreeGrafter"/>
</dbReference>
<feature type="transmembrane region" description="Helical" evidence="7">
    <location>
        <begin position="176"/>
        <end position="197"/>
    </location>
</feature>
<feature type="transmembrane region" description="Helical" evidence="7">
    <location>
        <begin position="353"/>
        <end position="371"/>
    </location>
</feature>
<keyword evidence="3 7" id="KW-0812">Transmembrane</keyword>
<dbReference type="GO" id="GO:0034755">
    <property type="term" value="P:iron ion transmembrane transport"/>
    <property type="evidence" value="ECO:0007669"/>
    <property type="project" value="TreeGrafter"/>
</dbReference>
<evidence type="ECO:0000256" key="4">
    <source>
        <dbReference type="ARBA" id="ARBA00022847"/>
    </source>
</evidence>
<feature type="transmembrane region" description="Helical" evidence="7">
    <location>
        <begin position="264"/>
        <end position="286"/>
    </location>
</feature>
<dbReference type="GO" id="GO:0015293">
    <property type="term" value="F:symporter activity"/>
    <property type="evidence" value="ECO:0007669"/>
    <property type="project" value="UniProtKB-UniRule"/>
</dbReference>
<dbReference type="PRINTS" id="PR00447">
    <property type="entry name" value="NATRESASSCMP"/>
</dbReference>
<keyword evidence="2 7" id="KW-0813">Transport</keyword>
<dbReference type="GO" id="GO:0015086">
    <property type="term" value="F:cadmium ion transmembrane transporter activity"/>
    <property type="evidence" value="ECO:0007669"/>
    <property type="project" value="TreeGrafter"/>
</dbReference>
<dbReference type="GO" id="GO:0005886">
    <property type="term" value="C:plasma membrane"/>
    <property type="evidence" value="ECO:0007669"/>
    <property type="project" value="UniProtKB-SubCell"/>
</dbReference>
<comment type="similarity">
    <text evidence="7">Belongs to the NRAMP family.</text>
</comment>
<feature type="transmembrane region" description="Helical" evidence="7">
    <location>
        <begin position="35"/>
        <end position="53"/>
    </location>
</feature>
<evidence type="ECO:0000256" key="2">
    <source>
        <dbReference type="ARBA" id="ARBA00022448"/>
    </source>
</evidence>
<dbReference type="GO" id="GO:0046872">
    <property type="term" value="F:metal ion binding"/>
    <property type="evidence" value="ECO:0007669"/>
    <property type="project" value="UniProtKB-UniRule"/>
</dbReference>
<reference evidence="8 9" key="2">
    <citation type="journal article" date="2016" name="Appl. Microbiol. Biotechnol.">
        <title>Mutations improving production and secretion of extracellular lipase by Burkholderia glumae PG1.</title>
        <authorList>
            <person name="Knapp A."/>
            <person name="Voget S."/>
            <person name="Gao R."/>
            <person name="Zaburannyi N."/>
            <person name="Krysciak D."/>
            <person name="Breuer M."/>
            <person name="Hauer B."/>
            <person name="Streit W.R."/>
            <person name="Muller R."/>
            <person name="Daniel R."/>
            <person name="Jaeger K.E."/>
        </authorList>
    </citation>
    <scope>NUCLEOTIDE SEQUENCE [LARGE SCALE GENOMIC DNA]</scope>
    <source>
        <strain evidence="8 9">PG1</strain>
    </source>
</reference>
<dbReference type="Pfam" id="PF01566">
    <property type="entry name" value="Nramp"/>
    <property type="match status" value="1"/>
</dbReference>
<reference evidence="9" key="1">
    <citation type="submission" date="2011-03" db="EMBL/GenBank/DDBJ databases">
        <authorList>
            <person name="Voget S."/>
            <person name="Streit W.R."/>
            <person name="Jaeger K.E."/>
            <person name="Daniel R."/>
        </authorList>
    </citation>
    <scope>NUCLEOTIDE SEQUENCE [LARGE SCALE GENOMIC DNA]</scope>
    <source>
        <strain evidence="9">PG1</strain>
    </source>
</reference>
<dbReference type="Proteomes" id="UP000031838">
    <property type="component" value="Chromosome 1"/>
</dbReference>
<gene>
    <name evidence="7 8" type="primary">mntH</name>
    <name evidence="8" type="ORF">BGL_1c07890</name>
</gene>
<evidence type="ECO:0000256" key="1">
    <source>
        <dbReference type="ARBA" id="ARBA00004141"/>
    </source>
</evidence>
<feature type="transmembrane region" description="Helical" evidence="7">
    <location>
        <begin position="73"/>
        <end position="92"/>
    </location>
</feature>
<keyword evidence="6 7" id="KW-0472">Membrane</keyword>
<evidence type="ECO:0000256" key="3">
    <source>
        <dbReference type="ARBA" id="ARBA00022692"/>
    </source>
</evidence>